<dbReference type="PANTHER" id="PTHR46497">
    <property type="entry name" value="THIOREDOXIN DOMAIN-CONTAINING PROTEIN 11"/>
    <property type="match status" value="1"/>
</dbReference>
<accession>A0A9P0BI46</accession>
<gene>
    <name evidence="3" type="ORF">MELIAE_LOCUS12438</name>
</gene>
<dbReference type="InterPro" id="IPR013766">
    <property type="entry name" value="Thioredoxin_domain"/>
</dbReference>
<evidence type="ECO:0000256" key="1">
    <source>
        <dbReference type="SAM" id="MobiDB-lite"/>
    </source>
</evidence>
<feature type="domain" description="Thioredoxin" evidence="2">
    <location>
        <begin position="607"/>
        <end position="692"/>
    </location>
</feature>
<dbReference type="InterPro" id="IPR052792">
    <property type="entry name" value="Thioredoxin_dom-contain_11"/>
</dbReference>
<dbReference type="Proteomes" id="UP001154078">
    <property type="component" value="Chromosome 9"/>
</dbReference>
<dbReference type="InterPro" id="IPR036249">
    <property type="entry name" value="Thioredoxin-like_sf"/>
</dbReference>
<feature type="compositionally biased region" description="Low complexity" evidence="1">
    <location>
        <begin position="1"/>
        <end position="18"/>
    </location>
</feature>
<sequence length="818" mass="94297">MISDNNANADATSSSSSDSSEESDQEVIDQIDEQSPTISARMLNVCKEFAVFALVVVTYAALTNDPPKITKSPAAYPFFPKNSTVKDWYKGQISKGIELARSADVTIMMFYAPWSAESQSAREEFEKAAVFMQKYVTFAAVNCWQPNSECKQQYNKVYKWPVLVAYPSHGRGIPYTGPLESMHIIKFLQGVCNPIERQLEDPITDYHDVYITAKLNALPGSPDFASYYLAALRFLEKDPLKTVKFYILPVKSDEPELQLHLWNITLNYPNSSQWTSDDILHWIIVNIDHVSQWVSPSGSKSTLLSNILPKNPTLILFTPRNPLHFSNDYYDMMQLISREYNDCGDIYMHLDLFQIRTQRLINSIQYKKLQNICQGVKDPFDSSTFNLAPESFSNVTCEKNKGICDKTFFTSKNSLEKFREHSQYCQNVDENCFKLKYLRSKYKYDTSMYTGENDHRSAENLQTIHKNEVCRNFLHSENFRPHSFEENVNMANAQDASGLACKVNRSLHFILIDSLVYYHFAERLGVDLNEFVDKTAAVIVNDKMESHYVMRDTVTTESLRNFIVNFTKNYLTRSQRSISGVDSKNTHKFENNLKSCDSKQNKNVCVRELTSETFLPTILAKNKAILVYYYTRQCAFCSGISHAFLTAARKLSLVDNLMFSRIDGDTNVLPWQYTMESFPTIIYFPATKKSESRVFPRNLPITVPNLIGFILTNLDPTMKLNALWSICNHLQFSDENLDCISTLRIETLSQTENTLKMWRRANTRKKQILLHKLKNLKHLHLLLAHKSTNFSYVNSFFNKIHTCPDYHFNKKIKLKDEL</sequence>
<dbReference type="EMBL" id="OV121140">
    <property type="protein sequence ID" value="CAH0563678.1"/>
    <property type="molecule type" value="Genomic_DNA"/>
</dbReference>
<evidence type="ECO:0000313" key="4">
    <source>
        <dbReference type="Proteomes" id="UP001154078"/>
    </source>
</evidence>
<reference evidence="3" key="1">
    <citation type="submission" date="2021-12" db="EMBL/GenBank/DDBJ databases">
        <authorList>
            <person name="King R."/>
        </authorList>
    </citation>
    <scope>NUCLEOTIDE SEQUENCE</scope>
</reference>
<keyword evidence="4" id="KW-1185">Reference proteome</keyword>
<evidence type="ECO:0000259" key="2">
    <source>
        <dbReference type="Pfam" id="PF00085"/>
    </source>
</evidence>
<feature type="region of interest" description="Disordered" evidence="1">
    <location>
        <begin position="1"/>
        <end position="28"/>
    </location>
</feature>
<name>A0A9P0BI46_BRAAE</name>
<dbReference type="OrthoDB" id="1910803at2759"/>
<feature type="compositionally biased region" description="Acidic residues" evidence="1">
    <location>
        <begin position="19"/>
        <end position="28"/>
    </location>
</feature>
<dbReference type="Gene3D" id="3.40.30.10">
    <property type="entry name" value="Glutaredoxin"/>
    <property type="match status" value="3"/>
</dbReference>
<dbReference type="Pfam" id="PF00085">
    <property type="entry name" value="Thioredoxin"/>
    <property type="match status" value="1"/>
</dbReference>
<organism evidence="3 4">
    <name type="scientific">Brassicogethes aeneus</name>
    <name type="common">Rape pollen beetle</name>
    <name type="synonym">Meligethes aeneus</name>
    <dbReference type="NCBI Taxonomy" id="1431903"/>
    <lineage>
        <taxon>Eukaryota</taxon>
        <taxon>Metazoa</taxon>
        <taxon>Ecdysozoa</taxon>
        <taxon>Arthropoda</taxon>
        <taxon>Hexapoda</taxon>
        <taxon>Insecta</taxon>
        <taxon>Pterygota</taxon>
        <taxon>Neoptera</taxon>
        <taxon>Endopterygota</taxon>
        <taxon>Coleoptera</taxon>
        <taxon>Polyphaga</taxon>
        <taxon>Cucujiformia</taxon>
        <taxon>Nitidulidae</taxon>
        <taxon>Meligethinae</taxon>
        <taxon>Brassicogethes</taxon>
    </lineage>
</organism>
<dbReference type="PANTHER" id="PTHR46497:SF1">
    <property type="entry name" value="THIOREDOXIN DOMAIN-CONTAINING PROTEIN 11"/>
    <property type="match status" value="1"/>
</dbReference>
<protein>
    <recommendedName>
        <fullName evidence="2">Thioredoxin domain-containing protein</fullName>
    </recommendedName>
</protein>
<dbReference type="SUPFAM" id="SSF52833">
    <property type="entry name" value="Thioredoxin-like"/>
    <property type="match status" value="2"/>
</dbReference>
<evidence type="ECO:0000313" key="3">
    <source>
        <dbReference type="EMBL" id="CAH0563678.1"/>
    </source>
</evidence>
<proteinExistence type="predicted"/>
<dbReference type="AlphaFoldDB" id="A0A9P0BI46"/>